<sequence length="399" mass="48283">MMTTNKKWMDEIAEHAIQVLLSRFWVVKENDPELYAIIRDRESVIKDFMREKCGFRLIVHRYFIKLEKIPAQAEEWMGIQAFHEPLDYVLLCSVLAFLENKSADDQFLLSQLCEELKLSAPENVRLNWENYVHRKSLIRVLKWMQEMKMIRIIDSNNLLFTHDEKEAEALYEPTVLSRYFMRTYPKDLYRFSTKDELLKADLTDDDSIRRRHLVYRRLLLSPAVYESEMSREEWLYIKNYRYRIAEDFQKMAGLSLEVYKKSALASIIDQRSRFHQFPDEKMITALCLQFADEVRHRLRTEETDRNDRGWIILTFVQFEQWLQSCKERFDYGWSKEYKKQSLSKTAKELLHFLSIWKMARVDDKRAIIYLLPAIGRITGDYPADYREKHQRNFRRDRNE</sequence>
<evidence type="ECO:0000313" key="1">
    <source>
        <dbReference type="EMBL" id="MBA4601856.1"/>
    </source>
</evidence>
<gene>
    <name evidence="1" type="ORF">H2C83_05865</name>
</gene>
<accession>A0A7W1XRN9</accession>
<dbReference type="AlphaFoldDB" id="A0A7W1XRN9"/>
<dbReference type="Pfam" id="PF09661">
    <property type="entry name" value="DUF2398"/>
    <property type="match status" value="1"/>
</dbReference>
<evidence type="ECO:0000313" key="2">
    <source>
        <dbReference type="Proteomes" id="UP000538292"/>
    </source>
</evidence>
<dbReference type="RefSeq" id="WP_181738770.1">
    <property type="nucleotide sequence ID" value="NZ_JACEOL010000018.1"/>
</dbReference>
<dbReference type="Proteomes" id="UP000538292">
    <property type="component" value="Unassembled WGS sequence"/>
</dbReference>
<reference evidence="1 2" key="1">
    <citation type="submission" date="2020-07" db="EMBL/GenBank/DDBJ databases">
        <title>Thermoactinomyces phylogeny.</title>
        <authorList>
            <person name="Dunlap C."/>
        </authorList>
    </citation>
    <scope>NUCLEOTIDE SEQUENCE [LARGE SCALE GENOMIC DNA]</scope>
    <source>
        <strain evidence="1 2">AMNI-1</strain>
    </source>
</reference>
<keyword evidence="2" id="KW-1185">Reference proteome</keyword>
<dbReference type="NCBIfam" id="TIGR02678">
    <property type="entry name" value="TIGR02678 family protein"/>
    <property type="match status" value="1"/>
</dbReference>
<proteinExistence type="predicted"/>
<name>A0A7W1XRN9_9BACL</name>
<dbReference type="InterPro" id="IPR013494">
    <property type="entry name" value="CHP02678"/>
</dbReference>
<protein>
    <submittedName>
        <fullName evidence="1">TIGR02678 family protein</fullName>
    </submittedName>
</protein>
<dbReference type="EMBL" id="JACEOL010000018">
    <property type="protein sequence ID" value="MBA4601856.1"/>
    <property type="molecule type" value="Genomic_DNA"/>
</dbReference>
<comment type="caution">
    <text evidence="1">The sequence shown here is derived from an EMBL/GenBank/DDBJ whole genome shotgun (WGS) entry which is preliminary data.</text>
</comment>
<organism evidence="1 2">
    <name type="scientific">Thermoactinomyces mirandus</name>
    <dbReference type="NCBI Taxonomy" id="2756294"/>
    <lineage>
        <taxon>Bacteria</taxon>
        <taxon>Bacillati</taxon>
        <taxon>Bacillota</taxon>
        <taxon>Bacilli</taxon>
        <taxon>Bacillales</taxon>
        <taxon>Thermoactinomycetaceae</taxon>
        <taxon>Thermoactinomyces</taxon>
    </lineage>
</organism>